<reference evidence="4" key="1">
    <citation type="submission" date="2017-09" db="EMBL/GenBank/DDBJ databases">
        <title>Depth-based differentiation of microbial function through sediment-hosted aquifers and enrichment of novel symbionts in the deep terrestrial subsurface.</title>
        <authorList>
            <person name="Probst A.J."/>
            <person name="Ladd B."/>
            <person name="Jarett J.K."/>
            <person name="Geller-Mcgrath D.E."/>
            <person name="Sieber C.M.K."/>
            <person name="Emerson J.B."/>
            <person name="Anantharaman K."/>
            <person name="Thomas B.C."/>
            <person name="Malmstrom R."/>
            <person name="Stieglmeier M."/>
            <person name="Klingl A."/>
            <person name="Woyke T."/>
            <person name="Ryan C.M."/>
            <person name="Banfield J.F."/>
        </authorList>
    </citation>
    <scope>NUCLEOTIDE SEQUENCE [LARGE SCALE GENOMIC DNA]</scope>
</reference>
<dbReference type="AlphaFoldDB" id="A0A2M6W439"/>
<feature type="domain" description="CxxC-x17-CxxC" evidence="2">
    <location>
        <begin position="85"/>
        <end position="119"/>
    </location>
</feature>
<feature type="domain" description="CxxC-x17-CxxC" evidence="2">
    <location>
        <begin position="30"/>
        <end position="63"/>
    </location>
</feature>
<dbReference type="NCBIfam" id="TIGR04272">
    <property type="entry name" value="cxxc_cxxc_Mbark"/>
    <property type="match status" value="2"/>
</dbReference>
<organism evidence="3 4">
    <name type="scientific">Candidatus Magasanikbacteria bacterium CG10_big_fil_rev_8_21_14_0_10_40_10</name>
    <dbReference type="NCBI Taxonomy" id="1974648"/>
    <lineage>
        <taxon>Bacteria</taxon>
        <taxon>Candidatus Magasanikiibacteriota</taxon>
    </lineage>
</organism>
<feature type="region of interest" description="Disordered" evidence="1">
    <location>
        <begin position="157"/>
        <end position="207"/>
    </location>
</feature>
<accession>A0A2M6W439</accession>
<name>A0A2M6W439_9BACT</name>
<feature type="compositionally biased region" description="Basic residues" evidence="1">
    <location>
        <begin position="173"/>
        <end position="186"/>
    </location>
</feature>
<sequence length="207" mass="22951">MGNFNRDGRRSGGSGGSRFGSNRSGGRPAMHSAVCSECGEDCEIPFKPTGNRPVFCSNCFSKQNSAGRPSRFSDDRRSRPQFEDRQMYEAVCDKCKQNCQVPFRPTAGKPVFCDDCFGKNLKGRSEGRSDNRGSGDMMGQLKSLNNKIDKLIELLSPKTADKEDKKAEETKKLKTKKPTKKLAKAKKVSEPKIAKESVSKKTVKKKK</sequence>
<proteinExistence type="predicted"/>
<feature type="compositionally biased region" description="Basic and acidic residues" evidence="1">
    <location>
        <begin position="159"/>
        <end position="172"/>
    </location>
</feature>
<gene>
    <name evidence="3" type="ORF">COU31_02195</name>
</gene>
<dbReference type="InterPro" id="IPR026363">
    <property type="entry name" value="CxxC-x17-CxxC_dom"/>
</dbReference>
<evidence type="ECO:0000313" key="4">
    <source>
        <dbReference type="Proteomes" id="UP000231183"/>
    </source>
</evidence>
<feature type="compositionally biased region" description="Basic and acidic residues" evidence="1">
    <location>
        <begin position="1"/>
        <end position="10"/>
    </location>
</feature>
<dbReference type="Pfam" id="PF23477">
    <property type="entry name" value="zf_Tbcl_2"/>
    <property type="match status" value="2"/>
</dbReference>
<comment type="caution">
    <text evidence="3">The sequence shown here is derived from an EMBL/GenBank/DDBJ whole genome shotgun (WGS) entry which is preliminary data.</text>
</comment>
<protein>
    <recommendedName>
        <fullName evidence="2">CxxC-x17-CxxC domain-containing protein</fullName>
    </recommendedName>
</protein>
<evidence type="ECO:0000256" key="1">
    <source>
        <dbReference type="SAM" id="MobiDB-lite"/>
    </source>
</evidence>
<dbReference type="EMBL" id="PFBX01000020">
    <property type="protein sequence ID" value="PIT87566.1"/>
    <property type="molecule type" value="Genomic_DNA"/>
</dbReference>
<feature type="compositionally biased region" description="Basic and acidic residues" evidence="1">
    <location>
        <begin position="187"/>
        <end position="199"/>
    </location>
</feature>
<feature type="region of interest" description="Disordered" evidence="1">
    <location>
        <begin position="1"/>
        <end position="32"/>
    </location>
</feature>
<dbReference type="Proteomes" id="UP000231183">
    <property type="component" value="Unassembled WGS sequence"/>
</dbReference>
<evidence type="ECO:0000313" key="3">
    <source>
        <dbReference type="EMBL" id="PIT87566.1"/>
    </source>
</evidence>
<evidence type="ECO:0000259" key="2">
    <source>
        <dbReference type="Pfam" id="PF23477"/>
    </source>
</evidence>